<keyword evidence="4" id="KW-1185">Reference proteome</keyword>
<gene>
    <name evidence="3" type="ORF">LNQ49_20315</name>
</gene>
<dbReference type="Proteomes" id="UP001430919">
    <property type="component" value="Unassembled WGS sequence"/>
</dbReference>
<dbReference type="InterPro" id="IPR002201">
    <property type="entry name" value="Glyco_trans_9"/>
</dbReference>
<dbReference type="EMBL" id="JAJJMO010000001">
    <property type="protein sequence ID" value="MCC9073933.1"/>
    <property type="molecule type" value="Genomic_DNA"/>
</dbReference>
<evidence type="ECO:0000313" key="4">
    <source>
        <dbReference type="Proteomes" id="UP001430919"/>
    </source>
</evidence>
<dbReference type="PANTHER" id="PTHR30160">
    <property type="entry name" value="TETRAACYLDISACCHARIDE 4'-KINASE-RELATED"/>
    <property type="match status" value="1"/>
</dbReference>
<dbReference type="Pfam" id="PF01075">
    <property type="entry name" value="Glyco_transf_9"/>
    <property type="match status" value="1"/>
</dbReference>
<evidence type="ECO:0000256" key="1">
    <source>
        <dbReference type="ARBA" id="ARBA00022676"/>
    </source>
</evidence>
<keyword evidence="1" id="KW-0328">Glycosyltransferase</keyword>
<dbReference type="PANTHER" id="PTHR30160:SF7">
    <property type="entry name" value="ADP-HEPTOSE--LPS HEPTOSYLTRANSFERASE 2"/>
    <property type="match status" value="1"/>
</dbReference>
<evidence type="ECO:0000313" key="3">
    <source>
        <dbReference type="EMBL" id="MCC9073933.1"/>
    </source>
</evidence>
<dbReference type="SUPFAM" id="SSF53756">
    <property type="entry name" value="UDP-Glycosyltransferase/glycogen phosphorylase"/>
    <property type="match status" value="1"/>
</dbReference>
<proteinExistence type="predicted"/>
<keyword evidence="2" id="KW-0808">Transferase</keyword>
<comment type="caution">
    <text evidence="3">The sequence shown here is derived from an EMBL/GenBank/DDBJ whole genome shotgun (WGS) entry which is preliminary data.</text>
</comment>
<accession>A0ABS8MZ68</accession>
<dbReference type="CDD" id="cd03789">
    <property type="entry name" value="GT9_LPS_heptosyltransferase"/>
    <property type="match status" value="1"/>
</dbReference>
<reference evidence="3" key="1">
    <citation type="submission" date="2021-11" db="EMBL/GenBank/DDBJ databases">
        <title>Description of novel Flavobacterium species.</title>
        <authorList>
            <person name="Saticioglu I.B."/>
            <person name="Ay H."/>
            <person name="Altun S."/>
            <person name="Duman M."/>
        </authorList>
    </citation>
    <scope>NUCLEOTIDE SEQUENCE</scope>
    <source>
        <strain evidence="3">F-65</strain>
    </source>
</reference>
<organism evidence="3 4">
    <name type="scientific">Flavobacterium pisciphilum</name>
    <dbReference type="NCBI Taxonomy" id="2893755"/>
    <lineage>
        <taxon>Bacteria</taxon>
        <taxon>Pseudomonadati</taxon>
        <taxon>Bacteroidota</taxon>
        <taxon>Flavobacteriia</taxon>
        <taxon>Flavobacteriales</taxon>
        <taxon>Flavobacteriaceae</taxon>
        <taxon>Flavobacterium</taxon>
    </lineage>
</organism>
<dbReference type="InterPro" id="IPR051199">
    <property type="entry name" value="LPS_LOS_Heptosyltrfase"/>
</dbReference>
<evidence type="ECO:0000256" key="2">
    <source>
        <dbReference type="ARBA" id="ARBA00022679"/>
    </source>
</evidence>
<dbReference type="RefSeq" id="WP_229990838.1">
    <property type="nucleotide sequence ID" value="NZ_JAJJMO010000001.1"/>
</dbReference>
<dbReference type="Gene3D" id="3.40.50.2000">
    <property type="entry name" value="Glycogen Phosphorylase B"/>
    <property type="match status" value="2"/>
</dbReference>
<sequence length="356" mass="41273">MKILIIQQKRIGDVLISTILCNNLKKKYPNSTIDFMCYSNCTDVLIGNPNIDSVIVLENKIRKSYLSLFNFIFKIRANKYDVLIDVYGKLETNLITIFSGADYKISYYKWYSSLFYNHNIKRFDNTVETNHGLAIDNRLSLLKPLNLDTDSIDPFPKLYVSKDENNEAIALLDKHEVRKDRKIVMISLLGSEKSKTYPLEYMAKVVDYVAENKDVTILFNYFPNQIEDAQKIFNLCSKSAQEKIHFDLLGNNLRSFIGIMNQCDVIIGNDGGAINMAKALNKPSFIIFSPYVKKNDWATFEDGLRNISVHLNDFKPELINENLPHKEIKNNFAQLYQQFTPELFKDQIDFFMKQNL</sequence>
<name>A0ABS8MZ68_9FLAO</name>
<protein>
    <submittedName>
        <fullName evidence="3">Glycosyltransferase family 9 protein</fullName>
    </submittedName>
</protein>